<dbReference type="InterPro" id="IPR029063">
    <property type="entry name" value="SAM-dependent_MTases_sf"/>
</dbReference>
<reference evidence="5" key="1">
    <citation type="submission" date="2016-06" db="EMBL/GenBank/DDBJ databases">
        <authorList>
            <person name="Varghese N."/>
            <person name="Submissions Spin"/>
        </authorList>
    </citation>
    <scope>NUCLEOTIDE SEQUENCE [LARGE SCALE GENOMIC DNA]</scope>
    <source>
        <strain evidence="5">DSM 44983</strain>
    </source>
</reference>
<dbReference type="Proteomes" id="UP000198226">
    <property type="component" value="Chromosome I"/>
</dbReference>
<keyword evidence="2 4" id="KW-0808">Transferase</keyword>
<dbReference type="PANTHER" id="PTHR43861:SF1">
    <property type="entry name" value="TRANS-ACONITATE 2-METHYLTRANSFERASE"/>
    <property type="match status" value="1"/>
</dbReference>
<dbReference type="EMBL" id="LT607752">
    <property type="protein sequence ID" value="SCG57237.1"/>
    <property type="molecule type" value="Genomic_DNA"/>
</dbReference>
<proteinExistence type="predicted"/>
<dbReference type="GO" id="GO:0032259">
    <property type="term" value="P:methylation"/>
    <property type="evidence" value="ECO:0007669"/>
    <property type="project" value="UniProtKB-KW"/>
</dbReference>
<evidence type="ECO:0000256" key="1">
    <source>
        <dbReference type="ARBA" id="ARBA00022603"/>
    </source>
</evidence>
<organism evidence="4 5">
    <name type="scientific">Micromonospora rifamycinica</name>
    <dbReference type="NCBI Taxonomy" id="291594"/>
    <lineage>
        <taxon>Bacteria</taxon>
        <taxon>Bacillati</taxon>
        <taxon>Actinomycetota</taxon>
        <taxon>Actinomycetes</taxon>
        <taxon>Micromonosporales</taxon>
        <taxon>Micromonosporaceae</taxon>
        <taxon>Micromonospora</taxon>
    </lineage>
</organism>
<dbReference type="Pfam" id="PF13649">
    <property type="entry name" value="Methyltransf_25"/>
    <property type="match status" value="1"/>
</dbReference>
<protein>
    <submittedName>
        <fullName evidence="4">Methyltransferase domain-containing protein</fullName>
    </submittedName>
</protein>
<dbReference type="Gene3D" id="3.40.50.150">
    <property type="entry name" value="Vaccinia Virus protein VP39"/>
    <property type="match status" value="1"/>
</dbReference>
<keyword evidence="1 4" id="KW-0489">Methyltransferase</keyword>
<dbReference type="AlphaFoldDB" id="A0A109ILQ8"/>
<accession>A0A109ILQ8</accession>
<evidence type="ECO:0000313" key="5">
    <source>
        <dbReference type="Proteomes" id="UP000198226"/>
    </source>
</evidence>
<dbReference type="InterPro" id="IPR041698">
    <property type="entry name" value="Methyltransf_25"/>
</dbReference>
<name>A0A109ILQ8_9ACTN</name>
<dbReference type="CDD" id="cd02440">
    <property type="entry name" value="AdoMet_MTases"/>
    <property type="match status" value="1"/>
</dbReference>
<sequence length="271" mass="29261">MLPNPFLDPTLVHGDLYRTGDRLAERTRALRDAKVAGRDATAVITDLLAQRTSPDAMVLDIGCGRGTTTLRIAARLRPRRLVAVDASVALLDIVRTRLAEAGGNGSVVAADFHRLPMPDAVADAAVAAFCLYHSTTPAAVIAEIARCLRPGGSAVLATKSLDSYAELDQLPQLAGIDRDATRRPSLYESFHSANLLDIAGTHLTVLDVLHEDHVFEFADVAHLARYLATTPKYRLDPDCLPDNLAAILRQRLPAPPYLARSTVSYALAERP</sequence>
<dbReference type="RefSeq" id="WP_067306139.1">
    <property type="nucleotide sequence ID" value="NZ_LRMV01000038.1"/>
</dbReference>
<evidence type="ECO:0000256" key="2">
    <source>
        <dbReference type="ARBA" id="ARBA00022679"/>
    </source>
</evidence>
<feature type="domain" description="Methyltransferase" evidence="3">
    <location>
        <begin position="58"/>
        <end position="152"/>
    </location>
</feature>
<dbReference type="OrthoDB" id="3676796at2"/>
<dbReference type="GO" id="GO:0008168">
    <property type="term" value="F:methyltransferase activity"/>
    <property type="evidence" value="ECO:0007669"/>
    <property type="project" value="UniProtKB-KW"/>
</dbReference>
<gene>
    <name evidence="4" type="ORF">GA0070623_2501</name>
</gene>
<dbReference type="SUPFAM" id="SSF53335">
    <property type="entry name" value="S-adenosyl-L-methionine-dependent methyltransferases"/>
    <property type="match status" value="1"/>
</dbReference>
<evidence type="ECO:0000313" key="4">
    <source>
        <dbReference type="EMBL" id="SCG57237.1"/>
    </source>
</evidence>
<keyword evidence="5" id="KW-1185">Reference proteome</keyword>
<dbReference type="PANTHER" id="PTHR43861">
    <property type="entry name" value="TRANS-ACONITATE 2-METHYLTRANSFERASE-RELATED"/>
    <property type="match status" value="1"/>
</dbReference>
<evidence type="ECO:0000259" key="3">
    <source>
        <dbReference type="Pfam" id="PF13649"/>
    </source>
</evidence>